<keyword evidence="2" id="KW-1185">Reference proteome</keyword>
<evidence type="ECO:0000313" key="2">
    <source>
        <dbReference type="Proteomes" id="UP000054783"/>
    </source>
</evidence>
<comment type="caution">
    <text evidence="1">The sequence shown here is derived from an EMBL/GenBank/DDBJ whole genome shotgun (WGS) entry which is preliminary data.</text>
</comment>
<reference evidence="1 2" key="1">
    <citation type="submission" date="2015-01" db="EMBL/GenBank/DDBJ databases">
        <title>Evolution of Trichinella species and genotypes.</title>
        <authorList>
            <person name="Korhonen P.K."/>
            <person name="Edoardo P."/>
            <person name="Giuseppe L.R."/>
            <person name="Gasser R.B."/>
        </authorList>
    </citation>
    <scope>NUCLEOTIDE SEQUENCE [LARGE SCALE GENOMIC DNA]</scope>
    <source>
        <strain evidence="1">ISS2496</strain>
    </source>
</reference>
<evidence type="ECO:0000313" key="1">
    <source>
        <dbReference type="EMBL" id="KRY20564.1"/>
    </source>
</evidence>
<dbReference type="EMBL" id="JYDQ01000024">
    <property type="protein sequence ID" value="KRY20564.1"/>
    <property type="molecule type" value="Genomic_DNA"/>
</dbReference>
<dbReference type="Proteomes" id="UP000054783">
    <property type="component" value="Unassembled WGS sequence"/>
</dbReference>
<accession>A0A0V1A7H1</accession>
<proteinExistence type="predicted"/>
<sequence>MLFWPTRYQLVVSYRCKVNKRQGYTDVRFRSHYVVALNFSVVHKHEVVPFDVHEAYIEHRVGVIIRIHVATHAIWCGSYVFGGSEEAIRSVEGGSDGSTRGHFGTELLIWYLSTDAIVRIENSSRR</sequence>
<dbReference type="AlphaFoldDB" id="A0A0V1A7H1"/>
<dbReference type="OrthoDB" id="5919656at2759"/>
<gene>
    <name evidence="1" type="ORF">T12_1044</name>
</gene>
<organism evidence="1 2">
    <name type="scientific">Trichinella patagoniensis</name>
    <dbReference type="NCBI Taxonomy" id="990121"/>
    <lineage>
        <taxon>Eukaryota</taxon>
        <taxon>Metazoa</taxon>
        <taxon>Ecdysozoa</taxon>
        <taxon>Nematoda</taxon>
        <taxon>Enoplea</taxon>
        <taxon>Dorylaimia</taxon>
        <taxon>Trichinellida</taxon>
        <taxon>Trichinellidae</taxon>
        <taxon>Trichinella</taxon>
    </lineage>
</organism>
<name>A0A0V1A7H1_9BILA</name>
<protein>
    <submittedName>
        <fullName evidence="1">Uncharacterized protein</fullName>
    </submittedName>
</protein>